<reference evidence="1 2" key="1">
    <citation type="submission" date="2018-09" db="EMBL/GenBank/DDBJ databases">
        <title>The draft genome of Acinetobacter spp. strains.</title>
        <authorList>
            <person name="Qin J."/>
            <person name="Feng Y."/>
            <person name="Zong Z."/>
        </authorList>
    </citation>
    <scope>NUCLEOTIDE SEQUENCE [LARGE SCALE GENOMIC DNA]</scope>
    <source>
        <strain evidence="1 2">WCHAc060096</strain>
    </source>
</reference>
<sequence length="332" mass="38405">MRPERWWQNASVIDELFKKAGHFEFIQSTRLLRHFPKPSTEAYWADVFYFDSSLNLNFPATEIESLSLKHSRIQMTNLVVGLTGIQGALPYTYTYKVKQSPRHQRQEVKAFLNLFNHKLSAQYVDASLAYNLAVRYEIESENYYLDILHALNGYVQSQQQQPDLSEYFAEFSGLMQGQNNAAHALKTVLNCVFKQNIYIQEFIKERFRLDDEQKTCLKEQQPNLLGLNTFCGETIEQIDGKIEIQIGPLKHDEYLSFLPQQPNHVKLRRLIETWCSPTLLIDLRLILDRTEIQPMCLNSTQKRGLGQGAFLDRASELQNNQDTCFALIGVAA</sequence>
<dbReference type="EMBL" id="RAXU01000011">
    <property type="protein sequence ID" value="RKG33111.1"/>
    <property type="molecule type" value="Genomic_DNA"/>
</dbReference>
<dbReference type="RefSeq" id="WP_120370323.1">
    <property type="nucleotide sequence ID" value="NZ_RAXU01000011.1"/>
</dbReference>
<dbReference type="PANTHER" id="PTHR35564:SF4">
    <property type="entry name" value="CYTOPLASMIC PROTEIN"/>
    <property type="match status" value="1"/>
</dbReference>
<dbReference type="PANTHER" id="PTHR35564">
    <property type="match status" value="1"/>
</dbReference>
<dbReference type="AlphaFoldDB" id="A0A3A8EW76"/>
<evidence type="ECO:0000313" key="2">
    <source>
        <dbReference type="Proteomes" id="UP000269001"/>
    </source>
</evidence>
<dbReference type="NCBIfam" id="TIGR03347">
    <property type="entry name" value="VI_chp_1"/>
    <property type="match status" value="1"/>
</dbReference>
<accession>A0A3A8EW76</accession>
<dbReference type="Proteomes" id="UP000269001">
    <property type="component" value="Unassembled WGS sequence"/>
</dbReference>
<organism evidence="1 2">
    <name type="scientific">Acinetobacter guerrae</name>
    <dbReference type="NCBI Taxonomy" id="1843371"/>
    <lineage>
        <taxon>Bacteria</taxon>
        <taxon>Pseudomonadati</taxon>
        <taxon>Pseudomonadota</taxon>
        <taxon>Gammaproteobacteria</taxon>
        <taxon>Moraxellales</taxon>
        <taxon>Moraxellaceae</taxon>
        <taxon>Acinetobacter</taxon>
    </lineage>
</organism>
<proteinExistence type="predicted"/>
<dbReference type="InterPro" id="IPR010732">
    <property type="entry name" value="T6SS_TssG-like"/>
</dbReference>
<dbReference type="Pfam" id="PF06996">
    <property type="entry name" value="T6SS_TssG"/>
    <property type="match status" value="1"/>
</dbReference>
<gene>
    <name evidence="1" type="primary">tssG</name>
    <name evidence="1" type="ORF">D7V21_09795</name>
</gene>
<name>A0A3A8EW76_9GAMM</name>
<protein>
    <submittedName>
        <fullName evidence="1">Type VI secretion system baseplate subunit TssG</fullName>
    </submittedName>
</protein>
<comment type="caution">
    <text evidence="1">The sequence shown here is derived from an EMBL/GenBank/DDBJ whole genome shotgun (WGS) entry which is preliminary data.</text>
</comment>
<keyword evidence="2" id="KW-1185">Reference proteome</keyword>
<evidence type="ECO:0000313" key="1">
    <source>
        <dbReference type="EMBL" id="RKG33111.1"/>
    </source>
</evidence>